<dbReference type="EMBL" id="CM047743">
    <property type="protein sequence ID" value="KAJ0031311.1"/>
    <property type="molecule type" value="Genomic_DNA"/>
</dbReference>
<reference evidence="2" key="1">
    <citation type="journal article" date="2023" name="G3 (Bethesda)">
        <title>Genome assembly and association tests identify interacting loci associated with vigor, precocity, and sex in interspecific pistachio rootstocks.</title>
        <authorList>
            <person name="Palmer W."/>
            <person name="Jacygrad E."/>
            <person name="Sagayaradj S."/>
            <person name="Cavanaugh K."/>
            <person name="Han R."/>
            <person name="Bertier L."/>
            <person name="Beede B."/>
            <person name="Kafkas S."/>
            <person name="Golino D."/>
            <person name="Preece J."/>
            <person name="Michelmore R."/>
        </authorList>
    </citation>
    <scope>NUCLEOTIDE SEQUENCE [LARGE SCALE GENOMIC DNA]</scope>
</reference>
<name>A0ACC0Y7P6_9ROSI</name>
<dbReference type="Proteomes" id="UP001163603">
    <property type="component" value="Chromosome 8"/>
</dbReference>
<protein>
    <submittedName>
        <fullName evidence="1">Uncharacterized protein</fullName>
    </submittedName>
</protein>
<sequence length="330" mass="36467">MLPLFFRRHSLRLLHRRHSHHYSTSQPLHLPLAHPIFQIWSANTSLGKTLVSAGLSSSFLLSSSSNKKFLYLKPVQTGFPADSDSRFLFTKLSALSLRRNFPFNLLLSDTVLKSSPSAAKSVLSEKFEVHGEKCRPGMCDLNFSAQSKIMSDKNGKDVICELDCKTLFAWKEAVSPHLAAERESGVVGDNEVVELLGKCLREGLESDRRERMEALCVVETAGGVASPGPSGSLQCDLYRQVIVRSAHSSLCSAKLSLLFLVLHILFIVEDDQKPFRLPGILVGDGRLGGISGTISAYESLKLRGYDVVAIVFEDHGLINEVPLISYLRNR</sequence>
<evidence type="ECO:0000313" key="2">
    <source>
        <dbReference type="Proteomes" id="UP001163603"/>
    </source>
</evidence>
<keyword evidence="2" id="KW-1185">Reference proteome</keyword>
<comment type="caution">
    <text evidence="1">The sequence shown here is derived from an EMBL/GenBank/DDBJ whole genome shotgun (WGS) entry which is preliminary data.</text>
</comment>
<evidence type="ECO:0000313" key="1">
    <source>
        <dbReference type="EMBL" id="KAJ0031311.1"/>
    </source>
</evidence>
<organism evidence="1 2">
    <name type="scientific">Pistacia integerrima</name>
    <dbReference type="NCBI Taxonomy" id="434235"/>
    <lineage>
        <taxon>Eukaryota</taxon>
        <taxon>Viridiplantae</taxon>
        <taxon>Streptophyta</taxon>
        <taxon>Embryophyta</taxon>
        <taxon>Tracheophyta</taxon>
        <taxon>Spermatophyta</taxon>
        <taxon>Magnoliopsida</taxon>
        <taxon>eudicotyledons</taxon>
        <taxon>Gunneridae</taxon>
        <taxon>Pentapetalae</taxon>
        <taxon>rosids</taxon>
        <taxon>malvids</taxon>
        <taxon>Sapindales</taxon>
        <taxon>Anacardiaceae</taxon>
        <taxon>Pistacia</taxon>
    </lineage>
</organism>
<accession>A0ACC0Y7P6</accession>
<gene>
    <name evidence="1" type="ORF">Pint_14194</name>
</gene>
<proteinExistence type="predicted"/>